<evidence type="ECO:0000259" key="1">
    <source>
        <dbReference type="Pfam" id="PF01636"/>
    </source>
</evidence>
<dbReference type="Gene3D" id="3.90.1200.10">
    <property type="match status" value="1"/>
</dbReference>
<dbReference type="SUPFAM" id="SSF56112">
    <property type="entry name" value="Protein kinase-like (PK-like)"/>
    <property type="match status" value="1"/>
</dbReference>
<dbReference type="Pfam" id="PF01636">
    <property type="entry name" value="APH"/>
    <property type="match status" value="1"/>
</dbReference>
<dbReference type="RefSeq" id="WP_076173044.1">
    <property type="nucleotide sequence ID" value="NZ_MRTP01000007.1"/>
</dbReference>
<comment type="caution">
    <text evidence="2">The sequence shown here is derived from an EMBL/GenBank/DDBJ whole genome shotgun (WGS) entry which is preliminary data.</text>
</comment>
<accession>A0A1R1EKG1</accession>
<sequence length="302" mass="34124">MTIDLLGAVRFINSRFGSRAKDIAPVGAGDWSTAYGFTLDGQEMVIRFGAHVEDFQKDQVMGSLAPPMVPVPEVTLIGETSEGFYAVSRRVRGGHLDELDAGEMRLILPGLIDALLGLQQVDTGSISHGGEWRLGGRRASWSEELLSVTGPRDRLPGWRERLDLFPAESKIFDSGVSALQRLAPRLPEYRGIAHCDLLNRNVLVDRGGLTGIIDWGNAIYGDPLYDMAWLLYWWPWYPQWQEIDLQQVLNDVWERQGGIPSQMEERLRCCLLHIGLDHIAYCAFRQRTEDMRRNAVQLLDYI</sequence>
<feature type="domain" description="Aminoglycoside phosphotransferase" evidence="1">
    <location>
        <begin position="58"/>
        <end position="241"/>
    </location>
</feature>
<evidence type="ECO:0000313" key="2">
    <source>
        <dbReference type="EMBL" id="OMF52222.1"/>
    </source>
</evidence>
<name>A0A1R1EKG1_9BACL</name>
<keyword evidence="3" id="KW-1185">Reference proteome</keyword>
<dbReference type="Proteomes" id="UP000187172">
    <property type="component" value="Unassembled WGS sequence"/>
</dbReference>
<gene>
    <name evidence="2" type="ORF">BK138_22490</name>
</gene>
<dbReference type="Gene3D" id="3.30.200.150">
    <property type="match status" value="1"/>
</dbReference>
<proteinExistence type="predicted"/>
<dbReference type="PANTHER" id="PTHR21310">
    <property type="entry name" value="AMINOGLYCOSIDE PHOSPHOTRANSFERASE-RELATED-RELATED"/>
    <property type="match status" value="1"/>
</dbReference>
<dbReference type="InterPro" id="IPR002575">
    <property type="entry name" value="Aminoglycoside_PTrfase"/>
</dbReference>
<dbReference type="AlphaFoldDB" id="A0A1R1EKG1"/>
<organism evidence="2 3">
    <name type="scientific">Paenibacillus rhizosphaerae</name>
    <dbReference type="NCBI Taxonomy" id="297318"/>
    <lineage>
        <taxon>Bacteria</taxon>
        <taxon>Bacillati</taxon>
        <taxon>Bacillota</taxon>
        <taxon>Bacilli</taxon>
        <taxon>Bacillales</taxon>
        <taxon>Paenibacillaceae</taxon>
        <taxon>Paenibacillus</taxon>
    </lineage>
</organism>
<reference evidence="2 3" key="1">
    <citation type="submission" date="2016-11" db="EMBL/GenBank/DDBJ databases">
        <title>Paenibacillus species isolates.</title>
        <authorList>
            <person name="Beno S.M."/>
        </authorList>
    </citation>
    <scope>NUCLEOTIDE SEQUENCE [LARGE SCALE GENOMIC DNA]</scope>
    <source>
        <strain evidence="2 3">FSL R5-0378</strain>
    </source>
</reference>
<dbReference type="InterPro" id="IPR011009">
    <property type="entry name" value="Kinase-like_dom_sf"/>
</dbReference>
<dbReference type="EMBL" id="MRTP01000007">
    <property type="protein sequence ID" value="OMF52222.1"/>
    <property type="molecule type" value="Genomic_DNA"/>
</dbReference>
<dbReference type="InterPro" id="IPR051678">
    <property type="entry name" value="AGP_Transferase"/>
</dbReference>
<evidence type="ECO:0000313" key="3">
    <source>
        <dbReference type="Proteomes" id="UP000187172"/>
    </source>
</evidence>
<dbReference type="STRING" id="297318.BK138_22490"/>
<protein>
    <recommendedName>
        <fullName evidence="1">Aminoglycoside phosphotransferase domain-containing protein</fullName>
    </recommendedName>
</protein>